<evidence type="ECO:0000256" key="1">
    <source>
        <dbReference type="SAM" id="MobiDB-lite"/>
    </source>
</evidence>
<dbReference type="STRING" id="28573.A0A0U1LSK2"/>
<proteinExistence type="predicted"/>
<dbReference type="Proteomes" id="UP000054383">
    <property type="component" value="Unassembled WGS sequence"/>
</dbReference>
<accession>A0A0U1LSK2</accession>
<dbReference type="OrthoDB" id="2563500at2759"/>
<keyword evidence="3" id="KW-1185">Reference proteome</keyword>
<organism evidence="2 3">
    <name type="scientific">Talaromyces islandicus</name>
    <name type="common">Penicillium islandicum</name>
    <dbReference type="NCBI Taxonomy" id="28573"/>
    <lineage>
        <taxon>Eukaryota</taxon>
        <taxon>Fungi</taxon>
        <taxon>Dikarya</taxon>
        <taxon>Ascomycota</taxon>
        <taxon>Pezizomycotina</taxon>
        <taxon>Eurotiomycetes</taxon>
        <taxon>Eurotiomycetidae</taxon>
        <taxon>Eurotiales</taxon>
        <taxon>Trichocomaceae</taxon>
        <taxon>Talaromyces</taxon>
        <taxon>Talaromyces sect. Islandici</taxon>
    </lineage>
</organism>
<dbReference type="AlphaFoldDB" id="A0A0U1LSK2"/>
<protein>
    <submittedName>
        <fullName evidence="2">Uncharacterized protein</fullName>
    </submittedName>
</protein>
<evidence type="ECO:0000313" key="2">
    <source>
        <dbReference type="EMBL" id="CRG86369.1"/>
    </source>
</evidence>
<gene>
    <name evidence="2" type="ORF">PISL3812_03375</name>
</gene>
<evidence type="ECO:0000313" key="3">
    <source>
        <dbReference type="Proteomes" id="UP000054383"/>
    </source>
</evidence>
<dbReference type="EMBL" id="CVMT01000002">
    <property type="protein sequence ID" value="CRG86369.1"/>
    <property type="molecule type" value="Genomic_DNA"/>
</dbReference>
<sequence>MGFAEGKCAFDDPHCTMAAFESIKIQIVHTCTATANGCEERMKASDNIKENMKLLHEKHLQRHKPNPYHRRLFPLLSRFGFHDILSEWSDSGTLVREKEEIVGPAEVGYLSNAAPFRLAKLDVQGLQRFLEQKPSEPFKNTTTREEVPGIHADNPPLITGMYLPETHFPPGGPFLQSGNSQSFYSGSSGPNLTAPEDLLDISALSSEDFVRLAEEMSGNITWDISHMPY</sequence>
<name>A0A0U1LSK2_TALIS</name>
<reference evidence="2 3" key="1">
    <citation type="submission" date="2015-04" db="EMBL/GenBank/DDBJ databases">
        <authorList>
            <person name="Syromyatnikov M.Y."/>
            <person name="Popov V.N."/>
        </authorList>
    </citation>
    <scope>NUCLEOTIDE SEQUENCE [LARGE SCALE GENOMIC DNA]</scope>
    <source>
        <strain evidence="2">WF-38-12</strain>
    </source>
</reference>
<feature type="region of interest" description="Disordered" evidence="1">
    <location>
        <begin position="170"/>
        <end position="189"/>
    </location>
</feature>
<feature type="compositionally biased region" description="Low complexity" evidence="1">
    <location>
        <begin position="177"/>
        <end position="189"/>
    </location>
</feature>